<dbReference type="OrthoDB" id="411871at2759"/>
<dbReference type="Pfam" id="PF14529">
    <property type="entry name" value="Exo_endo_phos_2"/>
    <property type="match status" value="1"/>
</dbReference>
<dbReference type="EMBL" id="JABSTR010000005">
    <property type="protein sequence ID" value="KAH9371343.1"/>
    <property type="molecule type" value="Genomic_DNA"/>
</dbReference>
<dbReference type="AlphaFoldDB" id="A0A9J6G8Z2"/>
<protein>
    <recommendedName>
        <fullName evidence="1">Endonuclease/exonuclease/phosphatase domain-containing protein</fullName>
    </recommendedName>
</protein>
<comment type="caution">
    <text evidence="2">The sequence shown here is derived from an EMBL/GenBank/DDBJ whole genome shotgun (WGS) entry which is preliminary data.</text>
</comment>
<dbReference type="VEuPathDB" id="VectorBase:HLOH_061308"/>
<dbReference type="Proteomes" id="UP000821853">
    <property type="component" value="Chromosome 3"/>
</dbReference>
<feature type="domain" description="Endonuclease/exonuclease/phosphatase" evidence="1">
    <location>
        <begin position="65"/>
        <end position="165"/>
    </location>
</feature>
<organism evidence="2 3">
    <name type="scientific">Haemaphysalis longicornis</name>
    <name type="common">Bush tick</name>
    <dbReference type="NCBI Taxonomy" id="44386"/>
    <lineage>
        <taxon>Eukaryota</taxon>
        <taxon>Metazoa</taxon>
        <taxon>Ecdysozoa</taxon>
        <taxon>Arthropoda</taxon>
        <taxon>Chelicerata</taxon>
        <taxon>Arachnida</taxon>
        <taxon>Acari</taxon>
        <taxon>Parasitiformes</taxon>
        <taxon>Ixodida</taxon>
        <taxon>Ixodoidea</taxon>
        <taxon>Ixodidae</taxon>
        <taxon>Haemaphysalinae</taxon>
        <taxon>Haemaphysalis</taxon>
    </lineage>
</organism>
<evidence type="ECO:0000313" key="3">
    <source>
        <dbReference type="Proteomes" id="UP000821853"/>
    </source>
</evidence>
<proteinExistence type="predicted"/>
<dbReference type="SUPFAM" id="SSF56219">
    <property type="entry name" value="DNase I-like"/>
    <property type="match status" value="1"/>
</dbReference>
<name>A0A9J6G8Z2_HAELO</name>
<dbReference type="InterPro" id="IPR005135">
    <property type="entry name" value="Endo/exonuclease/phosphatase"/>
</dbReference>
<dbReference type="Gene3D" id="3.60.10.10">
    <property type="entry name" value="Endonuclease/exonuclease/phosphatase"/>
    <property type="match status" value="1"/>
</dbReference>
<accession>A0A9J6G8Z2</accession>
<reference evidence="2 3" key="1">
    <citation type="journal article" date="2020" name="Cell">
        <title>Large-Scale Comparative Analyses of Tick Genomes Elucidate Their Genetic Diversity and Vector Capacities.</title>
        <authorList>
            <consortium name="Tick Genome and Microbiome Consortium (TIGMIC)"/>
            <person name="Jia N."/>
            <person name="Wang J."/>
            <person name="Shi W."/>
            <person name="Du L."/>
            <person name="Sun Y."/>
            <person name="Zhan W."/>
            <person name="Jiang J.F."/>
            <person name="Wang Q."/>
            <person name="Zhang B."/>
            <person name="Ji P."/>
            <person name="Bell-Sakyi L."/>
            <person name="Cui X.M."/>
            <person name="Yuan T.T."/>
            <person name="Jiang B.G."/>
            <person name="Yang W.F."/>
            <person name="Lam T.T."/>
            <person name="Chang Q.C."/>
            <person name="Ding S.J."/>
            <person name="Wang X.J."/>
            <person name="Zhu J.G."/>
            <person name="Ruan X.D."/>
            <person name="Zhao L."/>
            <person name="Wei J.T."/>
            <person name="Ye R.Z."/>
            <person name="Que T.C."/>
            <person name="Du C.H."/>
            <person name="Zhou Y.H."/>
            <person name="Cheng J.X."/>
            <person name="Dai P.F."/>
            <person name="Guo W.B."/>
            <person name="Han X.H."/>
            <person name="Huang E.J."/>
            <person name="Li L.F."/>
            <person name="Wei W."/>
            <person name="Gao Y.C."/>
            <person name="Liu J.Z."/>
            <person name="Shao H.Z."/>
            <person name="Wang X."/>
            <person name="Wang C.C."/>
            <person name="Yang T.C."/>
            <person name="Huo Q.B."/>
            <person name="Li W."/>
            <person name="Chen H.Y."/>
            <person name="Chen S.E."/>
            <person name="Zhou L.G."/>
            <person name="Ni X.B."/>
            <person name="Tian J.H."/>
            <person name="Sheng Y."/>
            <person name="Liu T."/>
            <person name="Pan Y.S."/>
            <person name="Xia L.Y."/>
            <person name="Li J."/>
            <person name="Zhao F."/>
            <person name="Cao W.C."/>
        </authorList>
    </citation>
    <scope>NUCLEOTIDE SEQUENCE [LARGE SCALE GENOMIC DNA]</scope>
    <source>
        <strain evidence="2">HaeL-2018</strain>
    </source>
</reference>
<evidence type="ECO:0000259" key="1">
    <source>
        <dbReference type="Pfam" id="PF14529"/>
    </source>
</evidence>
<gene>
    <name evidence="2" type="ORF">HPB48_016601</name>
</gene>
<sequence length="184" mass="20773">MQPVTYHGNAAVLFGSRFPHVELDLLRWCTSHQEVVGINLQLFQREVVEVSTCIRTSLRKPAQIDSSWLDTIRKTRPGALCVIGCNFNAHHTHWGTRANTFHGTNLVHAMDDNNLTLYYDPDCATRISQHVRRGDTTTGLTWTNRPKSSTWELGAGTWGSDYFSIFLRLCGHARQSAKYAISVV</sequence>
<keyword evidence="3" id="KW-1185">Reference proteome</keyword>
<evidence type="ECO:0000313" key="2">
    <source>
        <dbReference type="EMBL" id="KAH9371343.1"/>
    </source>
</evidence>
<dbReference type="InterPro" id="IPR036691">
    <property type="entry name" value="Endo/exonu/phosph_ase_sf"/>
</dbReference>
<dbReference type="GO" id="GO:0003824">
    <property type="term" value="F:catalytic activity"/>
    <property type="evidence" value="ECO:0007669"/>
    <property type="project" value="InterPro"/>
</dbReference>